<dbReference type="InterPro" id="IPR016032">
    <property type="entry name" value="Sig_transdc_resp-reg_C-effctor"/>
</dbReference>
<dbReference type="PRINTS" id="PR00038">
    <property type="entry name" value="HTHLUXR"/>
</dbReference>
<feature type="transmembrane region" description="Helical" evidence="4">
    <location>
        <begin position="40"/>
        <end position="58"/>
    </location>
</feature>
<reference evidence="7" key="1">
    <citation type="submission" date="2018-01" db="EMBL/GenBank/DDBJ databases">
        <title>Rubneribacter badeniensis gen. nov., sp. nov., and Colonibacter rubneri, gen. nov., sp. nov., WGS of new members of the Eggerthellaceae.</title>
        <authorList>
            <person name="Danylec N."/>
            <person name="Stoll D.A."/>
            <person name="Doetsch A."/>
            <person name="Kulling S.E."/>
            <person name="Huch M."/>
        </authorList>
    </citation>
    <scope>NUCLEOTIDE SEQUENCE [LARGE SCALE GENOMIC DNA]</scope>
    <source>
        <strain evidence="7">ResAG-96</strain>
    </source>
</reference>
<organism evidence="6 7">
    <name type="scientific">Enteroscipio rubneri</name>
    <dbReference type="NCBI Taxonomy" id="2070686"/>
    <lineage>
        <taxon>Bacteria</taxon>
        <taxon>Bacillati</taxon>
        <taxon>Actinomycetota</taxon>
        <taxon>Coriobacteriia</taxon>
        <taxon>Eggerthellales</taxon>
        <taxon>Eggerthellaceae</taxon>
        <taxon>Enteroscipio</taxon>
    </lineage>
</organism>
<keyword evidence="1" id="KW-0805">Transcription regulation</keyword>
<dbReference type="SMART" id="SM00421">
    <property type="entry name" value="HTH_LUXR"/>
    <property type="match status" value="1"/>
</dbReference>
<evidence type="ECO:0000256" key="2">
    <source>
        <dbReference type="ARBA" id="ARBA00023125"/>
    </source>
</evidence>
<dbReference type="InterPro" id="IPR036388">
    <property type="entry name" value="WH-like_DNA-bd_sf"/>
</dbReference>
<dbReference type="InterPro" id="IPR000792">
    <property type="entry name" value="Tscrpt_reg_LuxR_C"/>
</dbReference>
<name>A0A2K2UBM1_9ACTN</name>
<comment type="caution">
    <text evidence="6">The sequence shown here is derived from an EMBL/GenBank/DDBJ whole genome shotgun (WGS) entry which is preliminary data.</text>
</comment>
<protein>
    <recommendedName>
        <fullName evidence="5">HTH luxR-type domain-containing protein</fullName>
    </recommendedName>
</protein>
<feature type="transmembrane region" description="Helical" evidence="4">
    <location>
        <begin position="373"/>
        <end position="393"/>
    </location>
</feature>
<feature type="transmembrane region" description="Helical" evidence="4">
    <location>
        <begin position="224"/>
        <end position="245"/>
    </location>
</feature>
<dbReference type="CDD" id="cd06170">
    <property type="entry name" value="LuxR_C_like"/>
    <property type="match status" value="1"/>
</dbReference>
<dbReference type="Gene3D" id="1.10.10.10">
    <property type="entry name" value="Winged helix-like DNA-binding domain superfamily/Winged helix DNA-binding domain"/>
    <property type="match status" value="1"/>
</dbReference>
<dbReference type="EMBL" id="PPEK01000006">
    <property type="protein sequence ID" value="PNV67727.1"/>
    <property type="molecule type" value="Genomic_DNA"/>
</dbReference>
<evidence type="ECO:0000256" key="1">
    <source>
        <dbReference type="ARBA" id="ARBA00023015"/>
    </source>
</evidence>
<keyword evidence="4" id="KW-0812">Transmembrane</keyword>
<keyword evidence="2" id="KW-0238">DNA-binding</keyword>
<evidence type="ECO:0000256" key="4">
    <source>
        <dbReference type="SAM" id="Phobius"/>
    </source>
</evidence>
<dbReference type="SUPFAM" id="SSF46894">
    <property type="entry name" value="C-terminal effector domain of the bipartite response regulators"/>
    <property type="match status" value="1"/>
</dbReference>
<feature type="transmembrane region" description="Helical" evidence="4">
    <location>
        <begin position="129"/>
        <end position="154"/>
    </location>
</feature>
<dbReference type="GO" id="GO:0006355">
    <property type="term" value="P:regulation of DNA-templated transcription"/>
    <property type="evidence" value="ECO:0007669"/>
    <property type="project" value="InterPro"/>
</dbReference>
<gene>
    <name evidence="6" type="ORF">C2L71_06720</name>
</gene>
<accession>A0A2K2UBM1</accession>
<keyword evidence="4" id="KW-0472">Membrane</keyword>
<feature type="domain" description="HTH luxR-type" evidence="5">
    <location>
        <begin position="423"/>
        <end position="488"/>
    </location>
</feature>
<evidence type="ECO:0000259" key="5">
    <source>
        <dbReference type="PROSITE" id="PS50043"/>
    </source>
</evidence>
<feature type="transmembrane region" description="Helical" evidence="4">
    <location>
        <begin position="342"/>
        <end position="361"/>
    </location>
</feature>
<feature type="transmembrane region" description="Helical" evidence="4">
    <location>
        <begin position="161"/>
        <end position="180"/>
    </location>
</feature>
<sequence length="497" mass="53797">MGQCSEGRCGAWKGMPVAEFNQARAGTINVLKTCTTDMRWFFLGPSFLVAITTLTHFTNGYKTTAFGISYADVICSTSIAVALCVLAALHRNALFGFRRTAIVTVTTLAACGFLVMKATAAFAPDLHGFALILSAISMGLFLGVAAPCWFDFFVGQTIETVAFSLFASIIGGCAISWFLLGMTQDRLIAGYCTVVVLAGFSLAYAREKQPMRPNRLDRGERPSFLFLAGPLLTAFLFSFAFMLSVSLVGLESWHTDAGWSMLWPAALVLCAVALFSKRFNIASLLYLALTLIVAGMLFASFLHVDRSFIFSLATMGCAVNVSYLVILFCNIGGRFAFSSYKLATLLLLSVFGGCLLGRPAAFVMSSIDRSGALTTLLSICLIIGIIACTLVNLNNRTIQLYSKYRFKDRGGAQSPAVSSLVASYAIGRGLGAREQEALSLLLAGKTASEVADEMFIAHGTAKAHIRHIYQKLDVHDRVELFDLMRDVDPHFKAPNKV</sequence>
<feature type="transmembrane region" description="Helical" evidence="4">
    <location>
        <begin position="101"/>
        <end position="123"/>
    </location>
</feature>
<dbReference type="Pfam" id="PF00196">
    <property type="entry name" value="GerE"/>
    <property type="match status" value="1"/>
</dbReference>
<feature type="transmembrane region" description="Helical" evidence="4">
    <location>
        <begin position="283"/>
        <end position="302"/>
    </location>
</feature>
<dbReference type="GO" id="GO:0003677">
    <property type="term" value="F:DNA binding"/>
    <property type="evidence" value="ECO:0007669"/>
    <property type="project" value="UniProtKB-KW"/>
</dbReference>
<feature type="transmembrane region" description="Helical" evidence="4">
    <location>
        <begin position="70"/>
        <end position="89"/>
    </location>
</feature>
<feature type="transmembrane region" description="Helical" evidence="4">
    <location>
        <begin position="186"/>
        <end position="204"/>
    </location>
</feature>
<feature type="transmembrane region" description="Helical" evidence="4">
    <location>
        <begin position="257"/>
        <end position="276"/>
    </location>
</feature>
<keyword evidence="7" id="KW-1185">Reference proteome</keyword>
<keyword evidence="4" id="KW-1133">Transmembrane helix</keyword>
<feature type="transmembrane region" description="Helical" evidence="4">
    <location>
        <begin position="308"/>
        <end position="330"/>
    </location>
</feature>
<evidence type="ECO:0000256" key="3">
    <source>
        <dbReference type="ARBA" id="ARBA00023163"/>
    </source>
</evidence>
<keyword evidence="3" id="KW-0804">Transcription</keyword>
<dbReference type="PANTHER" id="PTHR44688:SF16">
    <property type="entry name" value="DNA-BINDING TRANSCRIPTIONAL ACTIVATOR DEVR_DOSR"/>
    <property type="match status" value="1"/>
</dbReference>
<evidence type="ECO:0000313" key="6">
    <source>
        <dbReference type="EMBL" id="PNV67727.1"/>
    </source>
</evidence>
<dbReference type="Proteomes" id="UP000236197">
    <property type="component" value="Unassembled WGS sequence"/>
</dbReference>
<dbReference type="PANTHER" id="PTHR44688">
    <property type="entry name" value="DNA-BINDING TRANSCRIPTIONAL ACTIVATOR DEVR_DOSR"/>
    <property type="match status" value="1"/>
</dbReference>
<proteinExistence type="predicted"/>
<evidence type="ECO:0000313" key="7">
    <source>
        <dbReference type="Proteomes" id="UP000236197"/>
    </source>
</evidence>
<dbReference type="AlphaFoldDB" id="A0A2K2UBM1"/>
<dbReference type="PROSITE" id="PS50043">
    <property type="entry name" value="HTH_LUXR_2"/>
    <property type="match status" value="1"/>
</dbReference>